<keyword evidence="12" id="KW-1185">Reference proteome</keyword>
<dbReference type="GO" id="GO:0000932">
    <property type="term" value="C:P-body"/>
    <property type="evidence" value="ECO:0007669"/>
    <property type="project" value="TreeGrafter"/>
</dbReference>
<comment type="caution">
    <text evidence="11">The sequence shown here is derived from an EMBL/GenBank/DDBJ whole genome shotgun (WGS) entry which is preliminary data.</text>
</comment>
<evidence type="ECO:0000259" key="10">
    <source>
        <dbReference type="Pfam" id="PF18101"/>
    </source>
</evidence>
<evidence type="ECO:0000256" key="2">
    <source>
        <dbReference type="ARBA" id="ARBA00022490"/>
    </source>
</evidence>
<feature type="coiled-coil region" evidence="8">
    <location>
        <begin position="771"/>
        <end position="809"/>
    </location>
</feature>
<feature type="compositionally biased region" description="Basic residues" evidence="9">
    <location>
        <begin position="54"/>
        <end position="66"/>
    </location>
</feature>
<feature type="compositionally biased region" description="Polar residues" evidence="9">
    <location>
        <begin position="69"/>
        <end position="105"/>
    </location>
</feature>
<reference evidence="11 12" key="1">
    <citation type="journal article" date="2014" name="Genome Announc.">
        <title>Draft genome sequence of Sclerotinia borealis, a psychrophilic plant pathogenic fungus.</title>
        <authorList>
            <person name="Mardanov A.V."/>
            <person name="Beletsky A.V."/>
            <person name="Kadnikov V.V."/>
            <person name="Ignatov A.N."/>
            <person name="Ravin N.V."/>
        </authorList>
    </citation>
    <scope>NUCLEOTIDE SEQUENCE [LARGE SCALE GENOMIC DNA]</scope>
    <source>
        <strain evidence="12">F-4157</strain>
    </source>
</reference>
<keyword evidence="7 8" id="KW-0175">Coiled coil</keyword>
<keyword evidence="4 8" id="KW-0547">Nucleotide-binding</keyword>
<evidence type="ECO:0000256" key="7">
    <source>
        <dbReference type="ARBA" id="ARBA00023054"/>
    </source>
</evidence>
<dbReference type="Proteomes" id="UP000019487">
    <property type="component" value="Unassembled WGS sequence"/>
</dbReference>
<comment type="domain">
    <text evidence="8">Contains a pseudokinase domain. The protein kinase domain is predicted to be catalytically inactive because some of the residues important for catalytic activity are substituted and it lacks the equivalent of the binding site for a peptide substrate. However, it has retained an ATP-binding site and ATP-binding is required for mRNA degradation, stimulating the activity of the PAN2 nuclease in vitro. The nucleotide-binding site is juxtaposed to the RNase active site of PAN2 in the complex and may actually bind nucleosides of a poly(A) RNA rather than ATP, feeding the poly(A)-tail to the active site of the deadenylase and thus increasing the efficiency with which this distributive enzyme degrades oligo(A) RNAs.</text>
</comment>
<comment type="similarity">
    <text evidence="8">Belongs to the protein kinase superfamily. PAN3 family.</text>
</comment>
<proteinExistence type="inferred from homology"/>
<feature type="region of interest" description="Disordered" evidence="9">
    <location>
        <begin position="376"/>
        <end position="408"/>
    </location>
</feature>
<name>W9C4K7_SCLBF</name>
<dbReference type="Pfam" id="PF18101">
    <property type="entry name" value="Pan3_CK"/>
    <property type="match status" value="1"/>
</dbReference>
<dbReference type="PANTHER" id="PTHR12272">
    <property type="entry name" value="DEADENYLATION COMPLEX SUBUNIT PAN3"/>
    <property type="match status" value="1"/>
</dbReference>
<feature type="region of interest" description="Knob domain" evidence="8">
    <location>
        <begin position="810"/>
        <end position="907"/>
    </location>
</feature>
<feature type="domain" description="Pan3 C-terminal knob" evidence="10">
    <location>
        <begin position="763"/>
        <end position="899"/>
    </location>
</feature>
<dbReference type="FunFam" id="1.10.287.3700:FF:000001">
    <property type="entry name" value="PAN2-PAN3 deadenylation complex subunit PAN3"/>
    <property type="match status" value="1"/>
</dbReference>
<evidence type="ECO:0000256" key="9">
    <source>
        <dbReference type="SAM" id="MobiDB-lite"/>
    </source>
</evidence>
<feature type="binding site" evidence="8">
    <location>
        <begin position="663"/>
        <end position="664"/>
    </location>
    <ligand>
        <name>ATP</name>
        <dbReference type="ChEBI" id="CHEBI:30616"/>
    </ligand>
</feature>
<evidence type="ECO:0000256" key="6">
    <source>
        <dbReference type="ARBA" id="ARBA00022840"/>
    </source>
</evidence>
<dbReference type="HAMAP" id="MF_03181">
    <property type="entry name" value="PAN3"/>
    <property type="match status" value="1"/>
</dbReference>
<dbReference type="Gene3D" id="1.10.510.10">
    <property type="entry name" value="Transferase(Phosphotransferase) domain 1"/>
    <property type="match status" value="1"/>
</dbReference>
<accession>W9C4K7</accession>
<dbReference type="AlphaFoldDB" id="W9C4K7"/>
<dbReference type="InterPro" id="IPR041332">
    <property type="entry name" value="Pan3_CK"/>
</dbReference>
<feature type="compositionally biased region" description="Polar residues" evidence="9">
    <location>
        <begin position="376"/>
        <end position="402"/>
    </location>
</feature>
<feature type="compositionally biased region" description="Basic and acidic residues" evidence="9">
    <location>
        <begin position="17"/>
        <end position="35"/>
    </location>
</feature>
<feature type="region of interest" description="Disordered" evidence="9">
    <location>
        <begin position="278"/>
        <end position="364"/>
    </location>
</feature>
<keyword evidence="3 8" id="KW-0507">mRNA processing</keyword>
<comment type="domain">
    <text evidence="8">The pseudokinase domain, the coiled-coil (CC), and C-terminal knob domain (CK) form a structural unit (PKC) that forms an extensive high-affinity interaction surface for PAN2.</text>
</comment>
<comment type="subcellular location">
    <subcellularLocation>
        <location evidence="1 8">Cytoplasm</location>
    </subcellularLocation>
</comment>
<dbReference type="PANTHER" id="PTHR12272:SF11">
    <property type="entry name" value="PAN2-PAN3 DEADENYLATION COMPLEX SUBUNIT PAN3"/>
    <property type="match status" value="1"/>
</dbReference>
<dbReference type="Gene3D" id="1.10.287.3700">
    <property type="match status" value="1"/>
</dbReference>
<dbReference type="GO" id="GO:0008270">
    <property type="term" value="F:zinc ion binding"/>
    <property type="evidence" value="ECO:0007669"/>
    <property type="project" value="UniProtKB-KW"/>
</dbReference>
<organism evidence="11 12">
    <name type="scientific">Sclerotinia borealis (strain F-4128)</name>
    <dbReference type="NCBI Taxonomy" id="1432307"/>
    <lineage>
        <taxon>Eukaryota</taxon>
        <taxon>Fungi</taxon>
        <taxon>Dikarya</taxon>
        <taxon>Ascomycota</taxon>
        <taxon>Pezizomycotina</taxon>
        <taxon>Leotiomycetes</taxon>
        <taxon>Helotiales</taxon>
        <taxon>Sclerotiniaceae</taxon>
        <taxon>Sclerotinia</taxon>
    </lineage>
</organism>
<evidence type="ECO:0000256" key="8">
    <source>
        <dbReference type="HAMAP-Rule" id="MF_03181"/>
    </source>
</evidence>
<dbReference type="GO" id="GO:0006397">
    <property type="term" value="P:mRNA processing"/>
    <property type="evidence" value="ECO:0007669"/>
    <property type="project" value="UniProtKB-KW"/>
</dbReference>
<evidence type="ECO:0000256" key="3">
    <source>
        <dbReference type="ARBA" id="ARBA00022664"/>
    </source>
</evidence>
<evidence type="ECO:0000256" key="1">
    <source>
        <dbReference type="ARBA" id="ARBA00004496"/>
    </source>
</evidence>
<dbReference type="InterPro" id="IPR030844">
    <property type="entry name" value="PAN3"/>
</dbReference>
<gene>
    <name evidence="8" type="primary">PAN3</name>
    <name evidence="11" type="ORF">SBOR_7921</name>
</gene>
<dbReference type="GO" id="GO:0005524">
    <property type="term" value="F:ATP binding"/>
    <property type="evidence" value="ECO:0007669"/>
    <property type="project" value="UniProtKB-UniRule"/>
</dbReference>
<protein>
    <recommendedName>
        <fullName evidence="8">PAN2-PAN3 deadenylation complex subunit PAN3</fullName>
    </recommendedName>
    <alternativeName>
        <fullName evidence="8">PAB1P-dependent poly(A)-specific ribonuclease</fullName>
    </alternativeName>
    <alternativeName>
        <fullName evidence="8">Poly(A)-nuclease deadenylation complex subunit 3</fullName>
        <shortName evidence="8">PAN deadenylation complex subunit 3</shortName>
    </alternativeName>
</protein>
<dbReference type="SUPFAM" id="SSF56112">
    <property type="entry name" value="Protein kinase-like (PK-like)"/>
    <property type="match status" value="1"/>
</dbReference>
<dbReference type="HOGENOM" id="CLU_320076_0_0_1"/>
<dbReference type="GO" id="GO:0031251">
    <property type="term" value="C:PAN complex"/>
    <property type="evidence" value="ECO:0007669"/>
    <property type="project" value="UniProtKB-UniRule"/>
</dbReference>
<keyword evidence="5" id="KW-0862">Zinc</keyword>
<comment type="function">
    <text evidence="8">Regulatory subunit of the poly(A)-nuclease (PAN) deadenylation complex, one of two cytoplasmic mRNA deadenylases involved in mRNA turnover. PAN specifically shortens poly(A) tails of RNA and the activity is stimulated by poly(A)-binding protein PAB1. PAN deadenylation is followed by rapid degradation of the shortened mRNA tails by the CCR4-NOT complex. Deadenylated mRNAs are then degraded by two alternative mechanisms, namely exosome-mediated 3'-5' exonucleolytic degradation, or deadenlyation-dependent mRNA decaping and subsequent 5'-3' exonucleolytic degradation by XRN1. May also be involved in post-transcriptional maturation of mRNA poly(A) tails. PAN3 acts as a positive regulator for PAN activity, recruiting the catalytic subunit PAN2 to mRNA via its interaction with RNA and with PAB1.</text>
</comment>
<comment type="domain">
    <text evidence="8">The N-terminal zinc finger binds to poly(A) RNA.</text>
</comment>
<keyword evidence="6 8" id="KW-0067">ATP-binding</keyword>
<evidence type="ECO:0000256" key="5">
    <source>
        <dbReference type="ARBA" id="ARBA00022771"/>
    </source>
</evidence>
<feature type="binding site" evidence="8">
    <location>
        <position position="551"/>
    </location>
    <ligand>
        <name>ATP</name>
        <dbReference type="ChEBI" id="CHEBI:30616"/>
    </ligand>
</feature>
<keyword evidence="5" id="KW-0479">Metal-binding</keyword>
<keyword evidence="2 8" id="KW-0963">Cytoplasm</keyword>
<evidence type="ECO:0000313" key="12">
    <source>
        <dbReference type="Proteomes" id="UP000019487"/>
    </source>
</evidence>
<dbReference type="EMBL" id="AYSA01000469">
    <property type="protein sequence ID" value="ESZ91702.1"/>
    <property type="molecule type" value="Genomic_DNA"/>
</dbReference>
<evidence type="ECO:0000313" key="11">
    <source>
        <dbReference type="EMBL" id="ESZ91702.1"/>
    </source>
</evidence>
<feature type="region of interest" description="Disordered" evidence="9">
    <location>
        <begin position="1"/>
        <end position="110"/>
    </location>
</feature>
<dbReference type="OrthoDB" id="204958at2759"/>
<feature type="region of interest" description="Pseudokinase domain" evidence="8">
    <location>
        <begin position="497"/>
        <end position="770"/>
    </location>
</feature>
<sequence>MKNSIGHMAGRIVGRIFRSEEDKDKAEAEDRKFLQQEEDQKEPPNFQDQLALPSRRKKTRKNHRGSGRGSVSNESLSILENGTKVSVSDEIQQSPDSFEPNTTPRTGRWKKQLRNISQTQPPIPFEESIQSAVAPEPSLVSNGADVDVDIRESVSIGKENSQADAKNQSSLPRNFRESYLVERGSSIPRPLNATIPTLSIDSARSNAPAPVGVSANSKVSLGLNVPAPLNLSPFSTVSPPYYASPGVIESWSKNAASNKRQGSDQSSTEAPSFASMGRLEKDDIDTPNQQPIIYSKSKERPTTRSSLFKTDPDNDRPKKTLNVDSPAFTPAAIPAPNKGGSITSQAASAAPFTPRGLTSGTATPTAQLDPEIAQFNPSQTRDFTPHNQNYDLSQNIPTNGATPENPYDHFSMANVSQAIPTSFQNHYSEDVGNLATSGAAFYQGQPSYNVQPLNYHFYAPIGPHKEDLANYQRSIHDLFLSDRLREELQRKSEASLQVMPNATLPTLGVPVSYHSLVALDTTQNRSTTVFGCPSWVYKATATRNGKHYCLRRLEGYHLTNEKAIQAVKKWQTDVNSAGVVSFIDAFTTREFKDGSSLIIVTNYHPLSKTLLEVHFPTTNINRYGNRPNSRISEETLWAYIAQITIAIKAVHDAKYAVRCMHLSKVILTDKNRIRLNACSVFDIIHYEQQRPIKELQDEDLHLFGTLMLSLATVNASITPQSNPQVMQTNVDGLSISRIYSVELIDTIRWLLTPPSPTETKDLQTFMRGISDRMASALDSSLQANDGLTSDICRELENARLVRLMAKLGNINERPEYDNDTNWSEHGERYILKLFRDYVFHPVDAEGRPVTDMAWMLKCLNKLDAGTEEKIQLTSRDGENSFIVSYKELKKQVMAAWGDLQKPGKRGF</sequence>
<dbReference type="GO" id="GO:0000289">
    <property type="term" value="P:nuclear-transcribed mRNA poly(A) tail shortening"/>
    <property type="evidence" value="ECO:0007669"/>
    <property type="project" value="UniProtKB-UniRule"/>
</dbReference>
<comment type="subunit">
    <text evidence="8">Homodimer. Forms a heterotrimer with a catalytic subunit PAN2 to form the poly(A)-nuclease (PAN) deadenylation complex. Interacts (via PAM-2 motif) with poly(A)-binding protein PAB1 (via PABC domain), conferring substrate specificity of the enzyme complex.</text>
</comment>
<keyword evidence="5" id="KW-0863">Zinc-finger</keyword>
<dbReference type="GO" id="GO:0008143">
    <property type="term" value="F:poly(A) binding"/>
    <property type="evidence" value="ECO:0007669"/>
    <property type="project" value="TreeGrafter"/>
</dbReference>
<dbReference type="STRING" id="1432307.W9C4K7"/>
<comment type="caution">
    <text evidence="8">Lacks conserved residue(s) required for the propagation of feature annotation.</text>
</comment>
<dbReference type="InterPro" id="IPR011009">
    <property type="entry name" value="Kinase-like_dom_sf"/>
</dbReference>
<evidence type="ECO:0000256" key="4">
    <source>
        <dbReference type="ARBA" id="ARBA00022741"/>
    </source>
</evidence>
<dbReference type="Gene3D" id="1.20.5.5160">
    <property type="match status" value="1"/>
</dbReference>